<evidence type="ECO:0000313" key="1">
    <source>
        <dbReference type="EMBL" id="CAG8731120.1"/>
    </source>
</evidence>
<dbReference type="Proteomes" id="UP000789920">
    <property type="component" value="Unassembled WGS sequence"/>
</dbReference>
<protein>
    <submittedName>
        <fullName evidence="1">7584_t:CDS:1</fullName>
    </submittedName>
</protein>
<dbReference type="EMBL" id="CAJVQC010025799">
    <property type="protein sequence ID" value="CAG8731120.1"/>
    <property type="molecule type" value="Genomic_DNA"/>
</dbReference>
<reference evidence="1" key="1">
    <citation type="submission" date="2021-06" db="EMBL/GenBank/DDBJ databases">
        <authorList>
            <person name="Kallberg Y."/>
            <person name="Tangrot J."/>
            <person name="Rosling A."/>
        </authorList>
    </citation>
    <scope>NUCLEOTIDE SEQUENCE</scope>
    <source>
        <strain evidence="1">MA461A</strain>
    </source>
</reference>
<proteinExistence type="predicted"/>
<organism evidence="1 2">
    <name type="scientific">Racocetra persica</name>
    <dbReference type="NCBI Taxonomy" id="160502"/>
    <lineage>
        <taxon>Eukaryota</taxon>
        <taxon>Fungi</taxon>
        <taxon>Fungi incertae sedis</taxon>
        <taxon>Mucoromycota</taxon>
        <taxon>Glomeromycotina</taxon>
        <taxon>Glomeromycetes</taxon>
        <taxon>Diversisporales</taxon>
        <taxon>Gigasporaceae</taxon>
        <taxon>Racocetra</taxon>
    </lineage>
</organism>
<accession>A0ACA9Q0S7</accession>
<sequence length="444" mass="50042">MDSNELFPINFQDTSDSDTACSSANVTPLSVPLSVNTKNKKPSLVTPYFIKKSNDDSVVACVICKNTFSKKTATGNLRKHLDSQHPGWNIIELFALTNTISAQSLTTDQKARFNTLLAEWIVSDTLPFSTVKSKALIALLRYLNASLELPLHGDVQALFGQISSRISITLDIWTSRATYRFLVLQHIKSTVIGTLKKILIDIRMLPHPHTGEDIEIQLRSILDTFDITMKSSMITQDFKEIGLSVGEDEAVHKIPQNVSTSNLAQYKLTEQEDFDLQAVIRFLRPFYETTNTLSGSTYVTFGLSILLIDDIVDIITSCIQDSSSPLFLKTAATQMSKKVKQYMVHIYNKAAFMASILDPRIKLELIPVDMNTLENQNFFNQIFQEYLSNNLSTNLAIENVLTMTIYAEQVAQKRRRVNAFNTMNEVTQYLNEATLPMSINPLEW</sequence>
<gene>
    <name evidence="1" type="ORF">RPERSI_LOCUS12168</name>
</gene>
<comment type="caution">
    <text evidence="1">The sequence shown here is derived from an EMBL/GenBank/DDBJ whole genome shotgun (WGS) entry which is preliminary data.</text>
</comment>
<name>A0ACA9Q0S7_9GLOM</name>
<keyword evidence="2" id="KW-1185">Reference proteome</keyword>
<evidence type="ECO:0000313" key="2">
    <source>
        <dbReference type="Proteomes" id="UP000789920"/>
    </source>
</evidence>